<keyword evidence="1" id="KW-0812">Transmembrane</keyword>
<feature type="transmembrane region" description="Helical" evidence="1">
    <location>
        <begin position="25"/>
        <end position="50"/>
    </location>
</feature>
<name>A0A318SJP3_9BURK</name>
<dbReference type="Proteomes" id="UP000247540">
    <property type="component" value="Unassembled WGS sequence"/>
</dbReference>
<keyword evidence="1" id="KW-1133">Transmembrane helix</keyword>
<evidence type="ECO:0000313" key="2">
    <source>
        <dbReference type="EMBL" id="PYE79107.1"/>
    </source>
</evidence>
<protein>
    <submittedName>
        <fullName evidence="2">Uncharacterized protein DUF2798</fullName>
    </submittedName>
</protein>
<evidence type="ECO:0000313" key="3">
    <source>
        <dbReference type="Proteomes" id="UP000247540"/>
    </source>
</evidence>
<evidence type="ECO:0000256" key="1">
    <source>
        <dbReference type="SAM" id="Phobius"/>
    </source>
</evidence>
<keyword evidence="3" id="KW-1185">Reference proteome</keyword>
<proteinExistence type="predicted"/>
<comment type="caution">
    <text evidence="2">The sequence shown here is derived from an EMBL/GenBank/DDBJ whole genome shotgun (WGS) entry which is preliminary data.</text>
</comment>
<accession>A0A318SJP3</accession>
<dbReference type="InterPro" id="IPR021529">
    <property type="entry name" value="DUF2798"/>
</dbReference>
<gene>
    <name evidence="2" type="ORF">DFQ15_10395</name>
</gene>
<reference evidence="2 3" key="1">
    <citation type="submission" date="2018-06" db="EMBL/GenBank/DDBJ databases">
        <title>Genomic Encyclopedia of Type Strains, Phase III (KMG-III): the genomes of soil and plant-associated and newly described type strains.</title>
        <authorList>
            <person name="Whitman W."/>
        </authorList>
    </citation>
    <scope>NUCLEOTIDE SEQUENCE [LARGE SCALE GENOMIC DNA]</scope>
    <source>
        <strain evidence="2 3">CECT 7646</strain>
    </source>
</reference>
<dbReference type="RefSeq" id="WP_110464620.1">
    <property type="nucleotide sequence ID" value="NZ_JAMOFZ010000003.1"/>
</dbReference>
<feature type="transmembrane region" description="Helical" evidence="1">
    <location>
        <begin position="62"/>
        <end position="85"/>
    </location>
</feature>
<dbReference type="Pfam" id="PF11391">
    <property type="entry name" value="DUF2798"/>
    <property type="match status" value="1"/>
</dbReference>
<dbReference type="EMBL" id="QJTC01000003">
    <property type="protein sequence ID" value="PYE79107.1"/>
    <property type="molecule type" value="Genomic_DNA"/>
</dbReference>
<sequence length="92" mass="10104">MSDTPATSPLPPRTRFKLHHRLTPIMFAFYMAAIMALLMCCVIVAANSGIDATYPLRVLRAYAVAMPAAFCCVLFVRPLVVRLVAATVHSRP</sequence>
<organism evidence="2 3">
    <name type="scientific">Xylophilus ampelinus</name>
    <dbReference type="NCBI Taxonomy" id="54067"/>
    <lineage>
        <taxon>Bacteria</taxon>
        <taxon>Pseudomonadati</taxon>
        <taxon>Pseudomonadota</taxon>
        <taxon>Betaproteobacteria</taxon>
        <taxon>Burkholderiales</taxon>
        <taxon>Xylophilus</taxon>
    </lineage>
</organism>
<keyword evidence="1" id="KW-0472">Membrane</keyword>
<dbReference type="AlphaFoldDB" id="A0A318SJP3"/>
<dbReference type="OrthoDB" id="6007993at2"/>